<reference evidence="5 6" key="1">
    <citation type="submission" date="2021-11" db="EMBL/GenBank/DDBJ databases">
        <authorList>
            <person name="Islam A."/>
            <person name="Islam S."/>
            <person name="Flora M.S."/>
            <person name="Rahman M."/>
            <person name="Ziaur R.M."/>
            <person name="Epstein J.H."/>
            <person name="Hassan M."/>
            <person name="Klassen M."/>
            <person name="Woodard K."/>
            <person name="Webb A."/>
            <person name="Webby R.J."/>
            <person name="El Zowalaty M.E."/>
        </authorList>
    </citation>
    <scope>NUCLEOTIDE SEQUENCE [LARGE SCALE GENOMIC DNA]</scope>
    <source>
        <strain evidence="5">Pf1</strain>
    </source>
</reference>
<evidence type="ECO:0000256" key="1">
    <source>
        <dbReference type="ARBA" id="ARBA00004340"/>
    </source>
</evidence>
<organism evidence="5 6">
    <name type="scientific">Peronospora farinosa</name>
    <dbReference type="NCBI Taxonomy" id="134698"/>
    <lineage>
        <taxon>Eukaryota</taxon>
        <taxon>Sar</taxon>
        <taxon>Stramenopiles</taxon>
        <taxon>Oomycota</taxon>
        <taxon>Peronosporomycetes</taxon>
        <taxon>Peronosporales</taxon>
        <taxon>Peronosporaceae</taxon>
        <taxon>Peronospora</taxon>
    </lineage>
</organism>
<name>A0ABN8CB69_9STRA</name>
<gene>
    <name evidence="5" type="ORF">PFR001_LOCUS5652</name>
</gene>
<dbReference type="Pfam" id="PF20147">
    <property type="entry name" value="Crinkler"/>
    <property type="match status" value="1"/>
</dbReference>
<keyword evidence="6" id="KW-1185">Reference proteome</keyword>
<evidence type="ECO:0000256" key="3">
    <source>
        <dbReference type="ARBA" id="ARBA00022525"/>
    </source>
</evidence>
<dbReference type="EMBL" id="CAKLBC010001228">
    <property type="protein sequence ID" value="CAH0490306.1"/>
    <property type="molecule type" value="Genomic_DNA"/>
</dbReference>
<protein>
    <recommendedName>
        <fullName evidence="4">Crinkler effector protein N-terminal domain-containing protein</fullName>
    </recommendedName>
</protein>
<evidence type="ECO:0000259" key="4">
    <source>
        <dbReference type="Pfam" id="PF20147"/>
    </source>
</evidence>
<keyword evidence="3" id="KW-0964">Secreted</keyword>
<accession>A0ABN8CB69</accession>
<comment type="subcellular location">
    <subcellularLocation>
        <location evidence="1">Host cell</location>
    </subcellularLocation>
    <subcellularLocation>
        <location evidence="2">Secreted</location>
    </subcellularLocation>
</comment>
<comment type="caution">
    <text evidence="5">The sequence shown here is derived from an EMBL/GenBank/DDBJ whole genome shotgun (WGS) entry which is preliminary data.</text>
</comment>
<dbReference type="InterPro" id="IPR045379">
    <property type="entry name" value="Crinkler_N"/>
</dbReference>
<evidence type="ECO:0000313" key="5">
    <source>
        <dbReference type="EMBL" id="CAH0490306.1"/>
    </source>
</evidence>
<sequence length="122" mass="13904">MVHVTIVCAIIGKGNVFSVEIDDAQSMYYLRQAIEEQYEEITSRWDRLQFFLAKRDGKWLSTDDSDVAAVHSGDVPESLEALLFEKIDDKDDICNVFVPAPRHEKKLVVVMEMGPLPIFNQS</sequence>
<dbReference type="Proteomes" id="UP001157938">
    <property type="component" value="Unassembled WGS sequence"/>
</dbReference>
<evidence type="ECO:0000256" key="2">
    <source>
        <dbReference type="ARBA" id="ARBA00004613"/>
    </source>
</evidence>
<feature type="domain" description="Crinkler effector protein N-terminal" evidence="4">
    <location>
        <begin position="4"/>
        <end position="107"/>
    </location>
</feature>
<evidence type="ECO:0000313" key="6">
    <source>
        <dbReference type="Proteomes" id="UP001157938"/>
    </source>
</evidence>
<proteinExistence type="predicted"/>